<dbReference type="AlphaFoldDB" id="A0A845BJG4"/>
<dbReference type="PANTHER" id="PTHR35802">
    <property type="entry name" value="PROTEASE SYNTHASE AND SPORULATION PROTEIN PAI 2"/>
    <property type="match status" value="1"/>
</dbReference>
<keyword evidence="2" id="KW-1185">Reference proteome</keyword>
<evidence type="ECO:0000313" key="1">
    <source>
        <dbReference type="EMBL" id="MXR35408.1"/>
    </source>
</evidence>
<dbReference type="Pfam" id="PF04299">
    <property type="entry name" value="FMN_bind_2"/>
    <property type="match status" value="1"/>
</dbReference>
<evidence type="ECO:0000313" key="2">
    <source>
        <dbReference type="Proteomes" id="UP000467214"/>
    </source>
</evidence>
<dbReference type="InterPro" id="IPR012349">
    <property type="entry name" value="Split_barrel_FMN-bd"/>
</dbReference>
<organism evidence="1 2">
    <name type="scientific">Craterilacuibacter sinensis</name>
    <dbReference type="NCBI Taxonomy" id="2686017"/>
    <lineage>
        <taxon>Bacteria</taxon>
        <taxon>Pseudomonadati</taxon>
        <taxon>Pseudomonadota</taxon>
        <taxon>Betaproteobacteria</taxon>
        <taxon>Neisseriales</taxon>
        <taxon>Neisseriaceae</taxon>
        <taxon>Craterilacuibacter</taxon>
    </lineage>
</organism>
<sequence>MYIPSAFSVADSDAMHALMRAFPLATLVRYTPQGLVADAVPLWLDAEAGVLQGHVARSNPLSQEGISEALAIFHGPQAYVSPSFLASKQVDGKVVPTWNYMEVQVKGRLRLIDDESWLLRQMASLTHAQEAALAQPWTLEDAPAGFIRKLSAAVIGIELEIGQLEGKFKLSQNQSAENRASIRAALAQSPLPQAPAVARVMSDDEFEAE</sequence>
<gene>
    <name evidence="1" type="ORF">GQF02_00140</name>
</gene>
<protein>
    <submittedName>
        <fullName evidence="1">FMN-binding negative transcriptional regulator</fullName>
    </submittedName>
</protein>
<dbReference type="Gene3D" id="2.30.110.10">
    <property type="entry name" value="Electron Transport, Fmn-binding Protein, Chain A"/>
    <property type="match status" value="1"/>
</dbReference>
<dbReference type="InterPro" id="IPR007396">
    <property type="entry name" value="TR_PAI2-type"/>
</dbReference>
<comment type="caution">
    <text evidence="1">The sequence shown here is derived from an EMBL/GenBank/DDBJ whole genome shotgun (WGS) entry which is preliminary data.</text>
</comment>
<dbReference type="Proteomes" id="UP000467214">
    <property type="component" value="Unassembled WGS sequence"/>
</dbReference>
<name>A0A845BJG4_9NEIS</name>
<dbReference type="EMBL" id="WSSB01000001">
    <property type="protein sequence ID" value="MXR35408.1"/>
    <property type="molecule type" value="Genomic_DNA"/>
</dbReference>
<dbReference type="SUPFAM" id="SSF50475">
    <property type="entry name" value="FMN-binding split barrel"/>
    <property type="match status" value="1"/>
</dbReference>
<dbReference type="PIRSF" id="PIRSF010372">
    <property type="entry name" value="PaiB"/>
    <property type="match status" value="1"/>
</dbReference>
<dbReference type="RefSeq" id="WP_160794052.1">
    <property type="nucleotide sequence ID" value="NZ_WSSB01000001.1"/>
</dbReference>
<proteinExistence type="predicted"/>
<reference evidence="1 2" key="1">
    <citation type="submission" date="2019-12" db="EMBL/GenBank/DDBJ databases">
        <title>Neisseriaceae gen. nov. sp. Genome sequencing and assembly.</title>
        <authorList>
            <person name="Liu Z."/>
            <person name="Li A."/>
        </authorList>
    </citation>
    <scope>NUCLEOTIDE SEQUENCE [LARGE SCALE GENOMIC DNA]</scope>
    <source>
        <strain evidence="1 2">B2N2-7</strain>
    </source>
</reference>
<accession>A0A845BJG4</accession>
<dbReference type="PANTHER" id="PTHR35802:SF1">
    <property type="entry name" value="PROTEASE SYNTHASE AND SPORULATION PROTEIN PAI 2"/>
    <property type="match status" value="1"/>
</dbReference>